<gene>
    <name evidence="1" type="ORF">PLAN_120083</name>
</gene>
<evidence type="ECO:0000313" key="2">
    <source>
        <dbReference type="Proteomes" id="UP000196521"/>
    </source>
</evidence>
<dbReference type="EMBL" id="CZCZ02000007">
    <property type="protein sequence ID" value="CAC5340854.1"/>
    <property type="molecule type" value="Genomic_DNA"/>
</dbReference>
<sequence length="467" mass="52133">MFLFNPAMQFVFSPAIQEGLAKGVYELVYSKSGVPLSIVRWASGTANAGQFAGHAIGTIMHNSPLAPITVPVEVGITLVKTFSELVSSNSGGTIINNIPLAPITTPVEVGMGLVQMYQVHQGFQKTYQGINQLQASLGVLQSTTAVIGVGVAVTGVLSAVNLYQTLKLREDIKQLKLTVTGGFIDLKSALKNQGDSIIRRIDEVAEDIKYNQHRLILITAYGKFTEALKWFKVAMTIEEPNARNDQINGVLSMLYHALADYSNPQLLNNVCAAGQLRRLECTWAIEQAIITAYQAQNQLTAANEHLEQLQNKIYQGLLNIIDQCSSQEELDFLFPEIARIKIHDCTALKSWQDHTNWFKTLSNDEREQLAMLEPETSESVNLELPQNDIIVKPLEMQIYEDLKQKSHYSALRDQLKFVVKPELRREHESYIFNKAIATGLNGLAPKNWEEVPDLTVANLYHYFQVQS</sequence>
<keyword evidence="2" id="KW-1185">Reference proteome</keyword>
<proteinExistence type="predicted"/>
<dbReference type="AlphaFoldDB" id="A0A6J7ZG74"/>
<dbReference type="RefSeq" id="WP_237747600.1">
    <property type="nucleotide sequence ID" value="NZ_LR812491.1"/>
</dbReference>
<accession>A0A6J7ZG74</accession>
<comment type="caution">
    <text evidence="1">The sequence shown here is derived from an EMBL/GenBank/DDBJ whole genome shotgun (WGS) entry which is preliminary data.</text>
</comment>
<protein>
    <submittedName>
        <fullName evidence="1">Uncharacterized protein</fullName>
    </submittedName>
</protein>
<evidence type="ECO:0000313" key="1">
    <source>
        <dbReference type="EMBL" id="CAC5340854.1"/>
    </source>
</evidence>
<reference evidence="1" key="1">
    <citation type="submission" date="2020-05" db="EMBL/GenBank/DDBJ databases">
        <authorList>
            <consortium name="Genoscope - CEA"/>
            <person name="William W."/>
        </authorList>
    </citation>
    <scope>NUCLEOTIDE SEQUENCE [LARGE SCALE GENOMIC DNA]</scope>
    <source>
        <strain evidence="1">PCC 7821</strain>
    </source>
</reference>
<name>A0A6J7ZG74_PLARU</name>
<dbReference type="Proteomes" id="UP000196521">
    <property type="component" value="Unassembled WGS sequence"/>
</dbReference>
<organism evidence="1 2">
    <name type="scientific">Planktothrix rubescens CCAP 1459/22</name>
    <dbReference type="NCBI Taxonomy" id="329571"/>
    <lineage>
        <taxon>Bacteria</taxon>
        <taxon>Bacillati</taxon>
        <taxon>Cyanobacteriota</taxon>
        <taxon>Cyanophyceae</taxon>
        <taxon>Oscillatoriophycideae</taxon>
        <taxon>Oscillatoriales</taxon>
        <taxon>Microcoleaceae</taxon>
        <taxon>Planktothrix</taxon>
    </lineage>
</organism>